<dbReference type="Pfam" id="PF00225">
    <property type="entry name" value="Kinesin"/>
    <property type="match status" value="1"/>
</dbReference>
<dbReference type="AlphaFoldDB" id="A0AAD4XEG0"/>
<dbReference type="InterPro" id="IPR027640">
    <property type="entry name" value="Kinesin-like_fam"/>
</dbReference>
<feature type="domain" description="Kinesin motor" evidence="7">
    <location>
        <begin position="3"/>
        <end position="153"/>
    </location>
</feature>
<evidence type="ECO:0000256" key="3">
    <source>
        <dbReference type="ARBA" id="ARBA00023175"/>
    </source>
</evidence>
<dbReference type="GO" id="GO:0005524">
    <property type="term" value="F:ATP binding"/>
    <property type="evidence" value="ECO:0007669"/>
    <property type="project" value="UniProtKB-UniRule"/>
</dbReference>
<protein>
    <recommendedName>
        <fullName evidence="7">Kinesin motor domain-containing protein</fullName>
    </recommendedName>
</protein>
<evidence type="ECO:0000256" key="6">
    <source>
        <dbReference type="SAM" id="Phobius"/>
    </source>
</evidence>
<evidence type="ECO:0000259" key="7">
    <source>
        <dbReference type="PROSITE" id="PS50067"/>
    </source>
</evidence>
<reference evidence="8" key="1">
    <citation type="submission" date="2022-04" db="EMBL/GenBank/DDBJ databases">
        <title>A functionally conserved STORR gene fusion in Papaver species that diverged 16.8 million years ago.</title>
        <authorList>
            <person name="Catania T."/>
        </authorList>
    </citation>
    <scope>NUCLEOTIDE SEQUENCE</scope>
    <source>
        <strain evidence="8">S-188037</strain>
    </source>
</reference>
<dbReference type="GO" id="GO:0005874">
    <property type="term" value="C:microtubule"/>
    <property type="evidence" value="ECO:0007669"/>
    <property type="project" value="UniProtKB-KW"/>
</dbReference>
<sequence length="153" mass="16891">MEKICVAVRVRPPTSTTQDNNNPNGNHWNVESNRISLHKPLGTPVPGASHTFDHVFDQNSTNSGVYELLTKDIILAAVEGFNGTAFAYGQTSSGKTYTMNGSENDPGIISLAVKDVFQNIEMVKFFFFLTFAKADLFLIIFMFVVLVLLNISI</sequence>
<evidence type="ECO:0000256" key="5">
    <source>
        <dbReference type="SAM" id="MobiDB-lite"/>
    </source>
</evidence>
<dbReference type="PANTHER" id="PTHR47968">
    <property type="entry name" value="CENTROMERE PROTEIN E"/>
    <property type="match status" value="1"/>
</dbReference>
<comment type="similarity">
    <text evidence="4">Belongs to the TRAFAC class myosin-kinesin ATPase superfamily. Kinesin family.</text>
</comment>
<dbReference type="InterPro" id="IPR036961">
    <property type="entry name" value="Kinesin_motor_dom_sf"/>
</dbReference>
<feature type="binding site" evidence="4">
    <location>
        <begin position="89"/>
        <end position="96"/>
    </location>
    <ligand>
        <name>ATP</name>
        <dbReference type="ChEBI" id="CHEBI:30616"/>
    </ligand>
</feature>
<evidence type="ECO:0000256" key="1">
    <source>
        <dbReference type="ARBA" id="ARBA00022701"/>
    </source>
</evidence>
<dbReference type="SUPFAM" id="SSF52540">
    <property type="entry name" value="P-loop containing nucleoside triphosphate hydrolases"/>
    <property type="match status" value="1"/>
</dbReference>
<dbReference type="EMBL" id="JAJJMB010011222">
    <property type="protein sequence ID" value="KAI3903407.1"/>
    <property type="molecule type" value="Genomic_DNA"/>
</dbReference>
<keyword evidence="2" id="KW-0175">Coiled coil</keyword>
<dbReference type="InterPro" id="IPR027417">
    <property type="entry name" value="P-loop_NTPase"/>
</dbReference>
<gene>
    <name evidence="8" type="ORF">MKW98_032061</name>
</gene>
<keyword evidence="4" id="KW-0067">ATP-binding</keyword>
<dbReference type="GO" id="GO:0003777">
    <property type="term" value="F:microtubule motor activity"/>
    <property type="evidence" value="ECO:0007669"/>
    <property type="project" value="InterPro"/>
</dbReference>
<dbReference type="Gene3D" id="3.40.850.10">
    <property type="entry name" value="Kinesin motor domain"/>
    <property type="match status" value="1"/>
</dbReference>
<keyword evidence="1" id="KW-0493">Microtubule</keyword>
<evidence type="ECO:0000313" key="9">
    <source>
        <dbReference type="Proteomes" id="UP001202328"/>
    </source>
</evidence>
<dbReference type="InterPro" id="IPR001752">
    <property type="entry name" value="Kinesin_motor_dom"/>
</dbReference>
<keyword evidence="3 4" id="KW-0505">Motor protein</keyword>
<dbReference type="SMART" id="SM00129">
    <property type="entry name" value="KISc"/>
    <property type="match status" value="1"/>
</dbReference>
<feature type="transmembrane region" description="Helical" evidence="6">
    <location>
        <begin position="125"/>
        <end position="149"/>
    </location>
</feature>
<proteinExistence type="inferred from homology"/>
<keyword evidence="6" id="KW-0812">Transmembrane</keyword>
<keyword evidence="6" id="KW-0472">Membrane</keyword>
<dbReference type="GO" id="GO:0007018">
    <property type="term" value="P:microtubule-based movement"/>
    <property type="evidence" value="ECO:0007669"/>
    <property type="project" value="InterPro"/>
</dbReference>
<evidence type="ECO:0000256" key="4">
    <source>
        <dbReference type="PROSITE-ProRule" id="PRU00283"/>
    </source>
</evidence>
<keyword evidence="6" id="KW-1133">Transmembrane helix</keyword>
<evidence type="ECO:0000313" key="8">
    <source>
        <dbReference type="EMBL" id="KAI3903407.1"/>
    </source>
</evidence>
<evidence type="ECO:0000256" key="2">
    <source>
        <dbReference type="ARBA" id="ARBA00023054"/>
    </source>
</evidence>
<dbReference type="GO" id="GO:0008017">
    <property type="term" value="F:microtubule binding"/>
    <property type="evidence" value="ECO:0007669"/>
    <property type="project" value="InterPro"/>
</dbReference>
<dbReference type="PANTHER" id="PTHR47968:SF36">
    <property type="entry name" value="KINESIN HEAVY CHAIN ISOFORM X1"/>
    <property type="match status" value="1"/>
</dbReference>
<accession>A0AAD4XEG0</accession>
<keyword evidence="9" id="KW-1185">Reference proteome</keyword>
<feature type="compositionally biased region" description="Polar residues" evidence="5">
    <location>
        <begin position="13"/>
        <end position="30"/>
    </location>
</feature>
<dbReference type="Proteomes" id="UP001202328">
    <property type="component" value="Unassembled WGS sequence"/>
</dbReference>
<name>A0AAD4XEG0_9MAGN</name>
<feature type="region of interest" description="Disordered" evidence="5">
    <location>
        <begin position="10"/>
        <end position="30"/>
    </location>
</feature>
<keyword evidence="4" id="KW-0547">Nucleotide-binding</keyword>
<dbReference type="PROSITE" id="PS50067">
    <property type="entry name" value="KINESIN_MOTOR_2"/>
    <property type="match status" value="1"/>
</dbReference>
<organism evidence="8 9">
    <name type="scientific">Papaver atlanticum</name>
    <dbReference type="NCBI Taxonomy" id="357466"/>
    <lineage>
        <taxon>Eukaryota</taxon>
        <taxon>Viridiplantae</taxon>
        <taxon>Streptophyta</taxon>
        <taxon>Embryophyta</taxon>
        <taxon>Tracheophyta</taxon>
        <taxon>Spermatophyta</taxon>
        <taxon>Magnoliopsida</taxon>
        <taxon>Ranunculales</taxon>
        <taxon>Papaveraceae</taxon>
        <taxon>Papaveroideae</taxon>
        <taxon>Papaver</taxon>
    </lineage>
</organism>
<comment type="caution">
    <text evidence="8">The sequence shown here is derived from an EMBL/GenBank/DDBJ whole genome shotgun (WGS) entry which is preliminary data.</text>
</comment>